<dbReference type="Gene3D" id="3.20.20.70">
    <property type="entry name" value="Aldolase class I"/>
    <property type="match status" value="1"/>
</dbReference>
<dbReference type="SMART" id="SM01130">
    <property type="entry name" value="DHDPS"/>
    <property type="match status" value="1"/>
</dbReference>
<dbReference type="SUPFAM" id="SSF51569">
    <property type="entry name" value="Aldolase"/>
    <property type="match status" value="1"/>
</dbReference>
<comment type="caution">
    <text evidence="5">The sequence shown here is derived from an EMBL/GenBank/DDBJ whole genome shotgun (WGS) entry which is preliminary data.</text>
</comment>
<dbReference type="AlphaFoldDB" id="A0AAE3LRY2"/>
<name>A0AAE3LRY2_9RHOB</name>
<dbReference type="InterPro" id="IPR002220">
    <property type="entry name" value="DapA-like"/>
</dbReference>
<keyword evidence="2 3" id="KW-0456">Lyase</keyword>
<gene>
    <name evidence="5" type="ORF">OH136_10345</name>
</gene>
<keyword evidence="6" id="KW-1185">Reference proteome</keyword>
<protein>
    <submittedName>
        <fullName evidence="5">Dihydrodipicolinate synthase family protein</fullName>
    </submittedName>
</protein>
<dbReference type="GO" id="GO:0008840">
    <property type="term" value="F:4-hydroxy-tetrahydrodipicolinate synthase activity"/>
    <property type="evidence" value="ECO:0007669"/>
    <property type="project" value="TreeGrafter"/>
</dbReference>
<dbReference type="CDD" id="cd00408">
    <property type="entry name" value="DHDPS-like"/>
    <property type="match status" value="1"/>
</dbReference>
<evidence type="ECO:0000313" key="6">
    <source>
        <dbReference type="Proteomes" id="UP001208041"/>
    </source>
</evidence>
<evidence type="ECO:0000256" key="2">
    <source>
        <dbReference type="ARBA" id="ARBA00023239"/>
    </source>
</evidence>
<evidence type="ECO:0000256" key="4">
    <source>
        <dbReference type="PIRSR" id="PIRSR001365-2"/>
    </source>
</evidence>
<dbReference type="PIRSF" id="PIRSF001365">
    <property type="entry name" value="DHDPS"/>
    <property type="match status" value="1"/>
</dbReference>
<dbReference type="PANTHER" id="PTHR12128:SF66">
    <property type="entry name" value="4-HYDROXY-2-OXOGLUTARATE ALDOLASE, MITOCHONDRIAL"/>
    <property type="match status" value="1"/>
</dbReference>
<evidence type="ECO:0000256" key="3">
    <source>
        <dbReference type="PIRNR" id="PIRNR001365"/>
    </source>
</evidence>
<dbReference type="RefSeq" id="WP_263953803.1">
    <property type="nucleotide sequence ID" value="NZ_JAOYFC010000002.1"/>
</dbReference>
<dbReference type="Proteomes" id="UP001208041">
    <property type="component" value="Unassembled WGS sequence"/>
</dbReference>
<organism evidence="5 6">
    <name type="scientific">Halocynthiibacter halioticoli</name>
    <dbReference type="NCBI Taxonomy" id="2986804"/>
    <lineage>
        <taxon>Bacteria</taxon>
        <taxon>Pseudomonadati</taxon>
        <taxon>Pseudomonadota</taxon>
        <taxon>Alphaproteobacteria</taxon>
        <taxon>Rhodobacterales</taxon>
        <taxon>Paracoccaceae</taxon>
        <taxon>Halocynthiibacter</taxon>
    </lineage>
</organism>
<dbReference type="EMBL" id="JAOYFC010000002">
    <property type="protein sequence ID" value="MCV6824954.1"/>
    <property type="molecule type" value="Genomic_DNA"/>
</dbReference>
<evidence type="ECO:0000256" key="1">
    <source>
        <dbReference type="ARBA" id="ARBA00007592"/>
    </source>
</evidence>
<dbReference type="PANTHER" id="PTHR12128">
    <property type="entry name" value="DIHYDRODIPICOLINATE SYNTHASE"/>
    <property type="match status" value="1"/>
</dbReference>
<accession>A0AAE3LRY2</accession>
<sequence length="299" mass="31676">MSGLTGIVPILLTPFDSNFDVDFGSLRIEVDATLNTGVSGIGIAIGSEIFKLTPKERREVLRAVVDQVDGRVPVVMNTSAPGTAPAVQLAAEAAEAGASRLMIWPPDFFATGPDSVIEHLSAVAEAAQLPIILQDVPQSPISPALALKIAEEVPLVDTIKVETNPTVAQVSAMVDVVGDKLTVLGGAGGGTLIEEHRRGARGTMPFASQAGVFMAVWRALEAGDEGEAAAILEECILPVSRLGFQGADMFYHVHKTLLCQANVFRSPRVRPPTAKIDDVSQAELEQLLKRLNTQKVSQI</sequence>
<evidence type="ECO:0000313" key="5">
    <source>
        <dbReference type="EMBL" id="MCV6824954.1"/>
    </source>
</evidence>
<comment type="similarity">
    <text evidence="1 3">Belongs to the DapA family.</text>
</comment>
<dbReference type="Pfam" id="PF00701">
    <property type="entry name" value="DHDPS"/>
    <property type="match status" value="1"/>
</dbReference>
<feature type="binding site" evidence="4">
    <location>
        <position position="204"/>
    </location>
    <ligand>
        <name>pyruvate</name>
        <dbReference type="ChEBI" id="CHEBI:15361"/>
    </ligand>
</feature>
<dbReference type="InterPro" id="IPR013785">
    <property type="entry name" value="Aldolase_TIM"/>
</dbReference>
<proteinExistence type="inferred from homology"/>
<reference evidence="5" key="1">
    <citation type="submission" date="2022-10" db="EMBL/GenBank/DDBJ databases">
        <authorList>
            <person name="Yue Y."/>
        </authorList>
    </citation>
    <scope>NUCLEOTIDE SEQUENCE</scope>
    <source>
        <strain evidence="5">Z654</strain>
    </source>
</reference>